<evidence type="ECO:0000313" key="2">
    <source>
        <dbReference type="Proteomes" id="UP000323819"/>
    </source>
</evidence>
<name>A0ABD7ST41_VIBCL</name>
<dbReference type="EMBL" id="VSIJ01000005">
    <property type="protein sequence ID" value="TXX67294.1"/>
    <property type="molecule type" value="Genomic_DNA"/>
</dbReference>
<reference evidence="1 2" key="1">
    <citation type="submission" date="2019-06" db="EMBL/GenBank/DDBJ databases">
        <title>Vibrio cholerae phylogeny based on whole-genome sequencing reveals genetic diversity and population strucutre.</title>
        <authorList>
            <person name="Zhiqiu Y."/>
            <person name="Bin L."/>
            <person name="Lingyan J."/>
        </authorList>
    </citation>
    <scope>NUCLEOTIDE SEQUENCE [LARGE SCALE GENOMIC DNA]</scope>
    <source>
        <strain evidence="1 2">N2814</strain>
    </source>
</reference>
<sequence>MSDLKTRCLIAASGAFLTDFLSEELLSLDDEIIFQFIEDHKWEPVEDYSPEDIWNMIDDHALNLMQFVEAELSTANEEQASNDAPVFLVEIKMQIGETRKTLKSLVAAPSAQKAQHYAIYSESSSPERLEWNANHQASEMHDEIIYSATAEQVAPRDVEHVKKFFGVTQYDEDELLSSGNYVQIFTK</sequence>
<proteinExistence type="predicted"/>
<organism evidence="1 2">
    <name type="scientific">Vibrio cholerae</name>
    <dbReference type="NCBI Taxonomy" id="666"/>
    <lineage>
        <taxon>Bacteria</taxon>
        <taxon>Pseudomonadati</taxon>
        <taxon>Pseudomonadota</taxon>
        <taxon>Gammaproteobacteria</taxon>
        <taxon>Vibrionales</taxon>
        <taxon>Vibrionaceae</taxon>
        <taxon>Vibrio</taxon>
    </lineage>
</organism>
<comment type="caution">
    <text evidence="1">The sequence shown here is derived from an EMBL/GenBank/DDBJ whole genome shotgun (WGS) entry which is preliminary data.</text>
</comment>
<protein>
    <submittedName>
        <fullName evidence="1">Uncharacterized protein</fullName>
    </submittedName>
</protein>
<dbReference type="Proteomes" id="UP000323819">
    <property type="component" value="Unassembled WGS sequence"/>
</dbReference>
<accession>A0ABD7ST41</accession>
<gene>
    <name evidence="1" type="ORF">FXF03_01595</name>
</gene>
<dbReference type="AlphaFoldDB" id="A0ABD7ST41"/>
<dbReference type="RefSeq" id="WP_148521440.1">
    <property type="nucleotide sequence ID" value="NZ_VSIJ01000005.1"/>
</dbReference>
<evidence type="ECO:0000313" key="1">
    <source>
        <dbReference type="EMBL" id="TXX67294.1"/>
    </source>
</evidence>